<accession>A0AAP0I5Q4</accession>
<proteinExistence type="predicted"/>
<protein>
    <recommendedName>
        <fullName evidence="2">Cyanobacterial aminoacyl-tRNA synthetase CAAD domain-containing protein</fullName>
    </recommendedName>
</protein>
<dbReference type="InterPro" id="IPR033344">
    <property type="entry name" value="CURT1"/>
</dbReference>
<comment type="caution">
    <text evidence="3">The sequence shown here is derived from an EMBL/GenBank/DDBJ whole genome shotgun (WGS) entry which is preliminary data.</text>
</comment>
<evidence type="ECO:0000313" key="3">
    <source>
        <dbReference type="EMBL" id="KAK9109098.1"/>
    </source>
</evidence>
<sequence length="219" mass="24110">MELCISRALSNVPRHSSFAAATPLRSHSRTSLPLNRPQIGSRARLYSHSHLVRAAASDEASTSINSESEVADTGVVVVEESPAEKQSFFYNKVEESAADRPSLSYEVKESAAEKEIPKEEPLSGEKSELFELLEQYNIKLDSVDTSTVAIYGSTSLFALWIASAVVGAIDAIPLVPKVLELVGLGYSVWFSYRYLIFKENRGELLAKIDELKKEIIGED</sequence>
<evidence type="ECO:0000313" key="4">
    <source>
        <dbReference type="Proteomes" id="UP001417504"/>
    </source>
</evidence>
<comment type="subcellular location">
    <subcellularLocation>
        <location evidence="1">Membrane</location>
        <topology evidence="1">Multi-pass membrane protein</topology>
    </subcellularLocation>
</comment>
<evidence type="ECO:0000256" key="1">
    <source>
        <dbReference type="ARBA" id="ARBA00004141"/>
    </source>
</evidence>
<dbReference type="GO" id="GO:0009535">
    <property type="term" value="C:chloroplast thylakoid membrane"/>
    <property type="evidence" value="ECO:0007669"/>
    <property type="project" value="TreeGrafter"/>
</dbReference>
<dbReference type="EMBL" id="JBBNAE010000007">
    <property type="protein sequence ID" value="KAK9109098.1"/>
    <property type="molecule type" value="Genomic_DNA"/>
</dbReference>
<name>A0AAP0I5Q4_9MAGN</name>
<dbReference type="PANTHER" id="PTHR33222:SF2">
    <property type="entry name" value="PROTEIN CURVATURE THYLAKOID 1D, CHLOROPLASTIC"/>
    <property type="match status" value="1"/>
</dbReference>
<organism evidence="3 4">
    <name type="scientific">Stephania japonica</name>
    <dbReference type="NCBI Taxonomy" id="461633"/>
    <lineage>
        <taxon>Eukaryota</taxon>
        <taxon>Viridiplantae</taxon>
        <taxon>Streptophyta</taxon>
        <taxon>Embryophyta</taxon>
        <taxon>Tracheophyta</taxon>
        <taxon>Spermatophyta</taxon>
        <taxon>Magnoliopsida</taxon>
        <taxon>Ranunculales</taxon>
        <taxon>Menispermaceae</taxon>
        <taxon>Menispermoideae</taxon>
        <taxon>Cissampelideae</taxon>
        <taxon>Stephania</taxon>
    </lineage>
</organism>
<keyword evidence="4" id="KW-1185">Reference proteome</keyword>
<dbReference type="Pfam" id="PF14159">
    <property type="entry name" value="CAAD"/>
    <property type="match status" value="1"/>
</dbReference>
<evidence type="ECO:0000259" key="2">
    <source>
        <dbReference type="Pfam" id="PF14159"/>
    </source>
</evidence>
<feature type="domain" description="Cyanobacterial aminoacyl-tRNA synthetase CAAD" evidence="2">
    <location>
        <begin position="145"/>
        <end position="217"/>
    </location>
</feature>
<dbReference type="PANTHER" id="PTHR33222">
    <property type="match status" value="1"/>
</dbReference>
<dbReference type="Proteomes" id="UP001417504">
    <property type="component" value="Unassembled WGS sequence"/>
</dbReference>
<gene>
    <name evidence="3" type="ORF">Sjap_017158</name>
</gene>
<dbReference type="AlphaFoldDB" id="A0AAP0I5Q4"/>
<reference evidence="3 4" key="1">
    <citation type="submission" date="2024-01" db="EMBL/GenBank/DDBJ databases">
        <title>Genome assemblies of Stephania.</title>
        <authorList>
            <person name="Yang L."/>
        </authorList>
    </citation>
    <scope>NUCLEOTIDE SEQUENCE [LARGE SCALE GENOMIC DNA]</scope>
    <source>
        <strain evidence="3">QJT</strain>
        <tissue evidence="3">Leaf</tissue>
    </source>
</reference>
<dbReference type="InterPro" id="IPR025564">
    <property type="entry name" value="CAAD_dom"/>
</dbReference>